<dbReference type="PROSITE" id="PS00198">
    <property type="entry name" value="4FE4S_FER_1"/>
    <property type="match status" value="1"/>
</dbReference>
<keyword evidence="6" id="KW-1185">Reference proteome</keyword>
<dbReference type="InterPro" id="IPR017896">
    <property type="entry name" value="4Fe4S_Fe-S-bd"/>
</dbReference>
<keyword evidence="3" id="KW-0411">Iron-sulfur</keyword>
<accession>A0A9X5BH93</accession>
<dbReference type="Gene3D" id="3.40.50.360">
    <property type="match status" value="1"/>
</dbReference>
<dbReference type="InterPro" id="IPR047964">
    <property type="entry name" value="EFR1-like"/>
</dbReference>
<dbReference type="Proteomes" id="UP001154420">
    <property type="component" value="Unassembled WGS sequence"/>
</dbReference>
<evidence type="ECO:0000256" key="3">
    <source>
        <dbReference type="ARBA" id="ARBA00023014"/>
    </source>
</evidence>
<dbReference type="Gene3D" id="3.30.70.20">
    <property type="match status" value="1"/>
</dbReference>
<keyword evidence="1" id="KW-0479">Metal-binding</keyword>
<dbReference type="NCBIfam" id="NF038196">
    <property type="entry name" value="ferrodoxin_EFR1"/>
    <property type="match status" value="1"/>
</dbReference>
<dbReference type="OrthoDB" id="9813995at2"/>
<dbReference type="AlphaFoldDB" id="A0A9X5BH93"/>
<dbReference type="Pfam" id="PF13187">
    <property type="entry name" value="Fer4_9"/>
    <property type="match status" value="1"/>
</dbReference>
<dbReference type="SUPFAM" id="SSF54862">
    <property type="entry name" value="4Fe-4S ferredoxins"/>
    <property type="match status" value="1"/>
</dbReference>
<protein>
    <submittedName>
        <fullName evidence="5">Flavodoxin</fullName>
    </submittedName>
</protein>
<dbReference type="EMBL" id="QZDT01000013">
    <property type="protein sequence ID" value="NBJ92902.1"/>
    <property type="molecule type" value="Genomic_DNA"/>
</dbReference>
<name>A0A9X5BH93_9FIRM</name>
<gene>
    <name evidence="5" type="ORF">D5281_09905</name>
</gene>
<organism evidence="5 6">
    <name type="scientific">Parablautia muri</name>
    <dbReference type="NCBI Taxonomy" id="2320879"/>
    <lineage>
        <taxon>Bacteria</taxon>
        <taxon>Bacillati</taxon>
        <taxon>Bacillota</taxon>
        <taxon>Clostridia</taxon>
        <taxon>Lachnospirales</taxon>
        <taxon>Lachnospiraceae</taxon>
        <taxon>Parablautia</taxon>
    </lineage>
</organism>
<comment type="caution">
    <text evidence="5">The sequence shown here is derived from an EMBL/GenBank/DDBJ whole genome shotgun (WGS) entry which is preliminary data.</text>
</comment>
<proteinExistence type="predicted"/>
<dbReference type="InterPro" id="IPR017900">
    <property type="entry name" value="4Fe4S_Fe_S_CS"/>
</dbReference>
<dbReference type="PROSITE" id="PS51379">
    <property type="entry name" value="4FE4S_FER_2"/>
    <property type="match status" value="2"/>
</dbReference>
<keyword evidence="2" id="KW-0408">Iron</keyword>
<dbReference type="GO" id="GO:0016651">
    <property type="term" value="F:oxidoreductase activity, acting on NAD(P)H"/>
    <property type="evidence" value="ECO:0007669"/>
    <property type="project" value="UniProtKB-ARBA"/>
</dbReference>
<evidence type="ECO:0000313" key="5">
    <source>
        <dbReference type="EMBL" id="NBJ92902.1"/>
    </source>
</evidence>
<sequence length="248" mass="27864">MVLYYTGTGNSEYVAKKIGEQIEDEVINLFDKIKKHDYSEIHSDRPFVFVYPTYAWQMPRILKDFILYTSFTGSKCAYFVTTCGVSMGNMPKYLPEICGQKTFTYMGCGEVVMPENYIAMFNAPERAEAVEIIKNADVVIKHIVDVIRHNGTIPKKKVGAFAKVSSGIINTLFYPLAVSAKKFYATDACNGCGKCTRVCPLNNVRLKDGKPVWGDQCTHCMSCICKCPKEAIEYGNKSKGKPRYQCPL</sequence>
<dbReference type="Pfam" id="PF00258">
    <property type="entry name" value="Flavodoxin_1"/>
    <property type="match status" value="1"/>
</dbReference>
<dbReference type="GO" id="GO:0051536">
    <property type="term" value="F:iron-sulfur cluster binding"/>
    <property type="evidence" value="ECO:0007669"/>
    <property type="project" value="UniProtKB-KW"/>
</dbReference>
<evidence type="ECO:0000256" key="2">
    <source>
        <dbReference type="ARBA" id="ARBA00023004"/>
    </source>
</evidence>
<feature type="domain" description="4Fe-4S ferredoxin-type" evidence="4">
    <location>
        <begin position="180"/>
        <end position="209"/>
    </location>
</feature>
<dbReference type="InterPro" id="IPR008254">
    <property type="entry name" value="Flavodoxin/NO_synth"/>
</dbReference>
<dbReference type="RefSeq" id="WP_160559982.1">
    <property type="nucleotide sequence ID" value="NZ_QZDT01000013.1"/>
</dbReference>
<dbReference type="GO" id="GO:0046872">
    <property type="term" value="F:metal ion binding"/>
    <property type="evidence" value="ECO:0007669"/>
    <property type="project" value="UniProtKB-KW"/>
</dbReference>
<evidence type="ECO:0000256" key="1">
    <source>
        <dbReference type="ARBA" id="ARBA00022723"/>
    </source>
</evidence>
<reference evidence="5" key="1">
    <citation type="submission" date="2018-09" db="EMBL/GenBank/DDBJ databases">
        <title>Murine metabolic-syndrome-specific gut microbial biobank.</title>
        <authorList>
            <person name="Liu C."/>
        </authorList>
    </citation>
    <scope>NUCLEOTIDE SEQUENCE</scope>
    <source>
        <strain evidence="5">D42-62</strain>
    </source>
</reference>
<evidence type="ECO:0000313" key="6">
    <source>
        <dbReference type="Proteomes" id="UP001154420"/>
    </source>
</evidence>
<feature type="domain" description="4Fe-4S ferredoxin-type" evidence="4">
    <location>
        <begin position="210"/>
        <end position="237"/>
    </location>
</feature>
<dbReference type="GO" id="GO:0010181">
    <property type="term" value="F:FMN binding"/>
    <property type="evidence" value="ECO:0007669"/>
    <property type="project" value="InterPro"/>
</dbReference>
<evidence type="ECO:0000259" key="4">
    <source>
        <dbReference type="PROSITE" id="PS51379"/>
    </source>
</evidence>
<dbReference type="InterPro" id="IPR029039">
    <property type="entry name" value="Flavoprotein-like_sf"/>
</dbReference>
<dbReference type="SUPFAM" id="SSF52218">
    <property type="entry name" value="Flavoproteins"/>
    <property type="match status" value="1"/>
</dbReference>